<dbReference type="NCBIfam" id="TIGR03846">
    <property type="entry name" value="sulfopy_beta"/>
    <property type="match status" value="1"/>
</dbReference>
<gene>
    <name evidence="9" type="ordered locus">Mthe_1624</name>
</gene>
<keyword evidence="9" id="KW-0670">Pyruvate</keyword>
<evidence type="ECO:0000256" key="3">
    <source>
        <dbReference type="ARBA" id="ARBA00023052"/>
    </source>
</evidence>
<dbReference type="OrthoDB" id="77140at2157"/>
<dbReference type="HOGENOM" id="CLU_117492_1_0_2"/>
<evidence type="ECO:0000256" key="4">
    <source>
        <dbReference type="ARBA" id="ARBA00023239"/>
    </source>
</evidence>
<dbReference type="InterPro" id="IPR051818">
    <property type="entry name" value="TPP_dependent_decarboxylase"/>
</dbReference>
<dbReference type="Gene3D" id="3.40.50.970">
    <property type="match status" value="1"/>
</dbReference>
<dbReference type="RefSeq" id="WP_011696769.1">
    <property type="nucleotide sequence ID" value="NC_008553.1"/>
</dbReference>
<dbReference type="STRING" id="349307.Mthe_1624"/>
<keyword evidence="2" id="KW-0210">Decarboxylase</keyword>
<sequence length="187" mass="20091">MRRIDAIAIIAEAAEALNALIVCNLGYPSRELFFIRDRPENFYMLGSMGMASSIALGLSLALPERRVIAIDGDGSVLMNLGTLATIASFASSNYLLVILDNRVYGSTGCQPTCTSRCTDLAAVARGAGVRDVRVVSGEEELRRRLSGSGVVVAIVEPGNADVPVIPLTPEKILSRFMERASSRMRRS</sequence>
<evidence type="ECO:0000256" key="5">
    <source>
        <dbReference type="ARBA" id="ARBA00038875"/>
    </source>
</evidence>
<accession>A0B9L7</accession>
<comment type="catalytic activity">
    <reaction evidence="6">
        <text>3-sulfopyruvate + H(+) = sulfoacetaldehyde + CO2</text>
        <dbReference type="Rhea" id="RHEA:20948"/>
        <dbReference type="ChEBI" id="CHEBI:15378"/>
        <dbReference type="ChEBI" id="CHEBI:16526"/>
        <dbReference type="ChEBI" id="CHEBI:57940"/>
        <dbReference type="ChEBI" id="CHEBI:58246"/>
        <dbReference type="EC" id="4.1.1.79"/>
    </reaction>
</comment>
<dbReference type="GO" id="GO:0030976">
    <property type="term" value="F:thiamine pyrophosphate binding"/>
    <property type="evidence" value="ECO:0007669"/>
    <property type="project" value="InterPro"/>
</dbReference>
<dbReference type="InterPro" id="IPR011766">
    <property type="entry name" value="TPP_enzyme_TPP-bd"/>
</dbReference>
<evidence type="ECO:0000313" key="9">
    <source>
        <dbReference type="EMBL" id="ABK15391.1"/>
    </source>
</evidence>
<dbReference type="EC" id="4.1.1.79" evidence="5"/>
<dbReference type="Pfam" id="PF02775">
    <property type="entry name" value="TPP_enzyme_C"/>
    <property type="match status" value="1"/>
</dbReference>
<evidence type="ECO:0000256" key="1">
    <source>
        <dbReference type="ARBA" id="ARBA00022545"/>
    </source>
</evidence>
<dbReference type="InterPro" id="IPR000399">
    <property type="entry name" value="TPP-bd_CS"/>
</dbReference>
<dbReference type="InterPro" id="IPR029061">
    <property type="entry name" value="THDP-binding"/>
</dbReference>
<feature type="transmembrane region" description="Helical" evidence="7">
    <location>
        <begin position="42"/>
        <end position="62"/>
    </location>
</feature>
<keyword evidence="7" id="KW-0472">Membrane</keyword>
<dbReference type="PANTHER" id="PTHR42818">
    <property type="entry name" value="SULFOPYRUVATE DECARBOXYLASE SUBUNIT ALPHA"/>
    <property type="match status" value="1"/>
</dbReference>
<evidence type="ECO:0000259" key="8">
    <source>
        <dbReference type="Pfam" id="PF02775"/>
    </source>
</evidence>
<name>A0B9L7_METTP</name>
<reference evidence="9 10" key="1">
    <citation type="submission" date="2006-10" db="EMBL/GenBank/DDBJ databases">
        <title>Complete sequence of Methanosaeta thermophila PT.</title>
        <authorList>
            <consortium name="US DOE Joint Genome Institute"/>
            <person name="Copeland A."/>
            <person name="Lucas S."/>
            <person name="Lapidus A."/>
            <person name="Barry K."/>
            <person name="Detter J.C."/>
            <person name="Glavina del Rio T."/>
            <person name="Hammon N."/>
            <person name="Israni S."/>
            <person name="Pitluck S."/>
            <person name="Chain P."/>
            <person name="Malfatti S."/>
            <person name="Shin M."/>
            <person name="Vergez L."/>
            <person name="Schmutz J."/>
            <person name="Larimer F."/>
            <person name="Land M."/>
            <person name="Hauser L."/>
            <person name="Kyrpides N."/>
            <person name="Kim E."/>
            <person name="Smith K.S."/>
            <person name="Ingram-Smith C."/>
            <person name="Richardson P."/>
        </authorList>
    </citation>
    <scope>NUCLEOTIDE SEQUENCE [LARGE SCALE GENOMIC DNA]</scope>
    <source>
        <strain evidence="10">DSM 6194 / JCM 14653 / NBRC 101360 / PT</strain>
    </source>
</reference>
<dbReference type="PANTHER" id="PTHR42818:SF1">
    <property type="entry name" value="SULFOPYRUVATE DECARBOXYLASE"/>
    <property type="match status" value="1"/>
</dbReference>
<evidence type="ECO:0000313" key="10">
    <source>
        <dbReference type="Proteomes" id="UP000000674"/>
    </source>
</evidence>
<dbReference type="EMBL" id="CP000477">
    <property type="protein sequence ID" value="ABK15391.1"/>
    <property type="molecule type" value="Genomic_DNA"/>
</dbReference>
<keyword evidence="10" id="KW-1185">Reference proteome</keyword>
<dbReference type="GO" id="GO:0000287">
    <property type="term" value="F:magnesium ion binding"/>
    <property type="evidence" value="ECO:0007669"/>
    <property type="project" value="InterPro"/>
</dbReference>
<keyword evidence="7" id="KW-1133">Transmembrane helix</keyword>
<keyword evidence="1" id="KW-0174">Coenzyme M biosynthesis</keyword>
<evidence type="ECO:0000256" key="6">
    <source>
        <dbReference type="ARBA" id="ARBA00048551"/>
    </source>
</evidence>
<organism evidence="9 10">
    <name type="scientific">Methanothrix thermoacetophila (strain DSM 6194 / JCM 14653 / NBRC 101360 / PT)</name>
    <name type="common">Methanosaeta thermophila</name>
    <dbReference type="NCBI Taxonomy" id="349307"/>
    <lineage>
        <taxon>Archaea</taxon>
        <taxon>Methanobacteriati</taxon>
        <taxon>Methanobacteriota</taxon>
        <taxon>Stenosarchaea group</taxon>
        <taxon>Methanomicrobia</taxon>
        <taxon>Methanotrichales</taxon>
        <taxon>Methanotrichaceae</taxon>
        <taxon>Methanothrix</taxon>
    </lineage>
</organism>
<keyword evidence="7" id="KW-0812">Transmembrane</keyword>
<dbReference type="KEGG" id="mtp:Mthe_1624"/>
<dbReference type="PROSITE" id="PS00187">
    <property type="entry name" value="TPP_ENZYMES"/>
    <property type="match status" value="1"/>
</dbReference>
<feature type="transmembrane region" description="Helical" evidence="7">
    <location>
        <begin position="74"/>
        <end position="96"/>
    </location>
</feature>
<dbReference type="SUPFAM" id="SSF52518">
    <property type="entry name" value="Thiamin diphosphate-binding fold (THDP-binding)"/>
    <property type="match status" value="1"/>
</dbReference>
<dbReference type="CDD" id="cd03372">
    <property type="entry name" value="TPP_ComE"/>
    <property type="match status" value="1"/>
</dbReference>
<dbReference type="GeneID" id="4462201"/>
<protein>
    <recommendedName>
        <fullName evidence="5">sulfopyruvate decarboxylase</fullName>
        <ecNumber evidence="5">4.1.1.79</ecNumber>
    </recommendedName>
</protein>
<evidence type="ECO:0000256" key="2">
    <source>
        <dbReference type="ARBA" id="ARBA00022793"/>
    </source>
</evidence>
<dbReference type="InterPro" id="IPR022494">
    <property type="entry name" value="Sulfopyruvate_deCO2ase_bsu"/>
</dbReference>
<keyword evidence="4 9" id="KW-0456">Lyase</keyword>
<dbReference type="AlphaFoldDB" id="A0B9L7"/>
<evidence type="ECO:0000256" key="7">
    <source>
        <dbReference type="SAM" id="Phobius"/>
    </source>
</evidence>
<dbReference type="GO" id="GO:0050545">
    <property type="term" value="F:sulfopyruvate decarboxylase activity"/>
    <property type="evidence" value="ECO:0007669"/>
    <property type="project" value="UniProtKB-EC"/>
</dbReference>
<feature type="domain" description="Thiamine pyrophosphate enzyme TPP-binding" evidence="8">
    <location>
        <begin position="38"/>
        <end position="145"/>
    </location>
</feature>
<dbReference type="GO" id="GO:0019295">
    <property type="term" value="P:coenzyme M biosynthetic process"/>
    <property type="evidence" value="ECO:0007669"/>
    <property type="project" value="UniProtKB-KW"/>
</dbReference>
<dbReference type="Proteomes" id="UP000000674">
    <property type="component" value="Chromosome"/>
</dbReference>
<proteinExistence type="predicted"/>
<keyword evidence="3" id="KW-0786">Thiamine pyrophosphate</keyword>